<keyword evidence="4" id="KW-1185">Reference proteome</keyword>
<dbReference type="KEGG" id="eke:EK0264_03915"/>
<feature type="transmembrane region" description="Helical" evidence="1">
    <location>
        <begin position="30"/>
        <end position="47"/>
    </location>
</feature>
<name>A0A7L4YJR6_9ACTN</name>
<dbReference type="PANTHER" id="PTHR34473">
    <property type="entry name" value="UPF0699 TRANSMEMBRANE PROTEIN YDBS"/>
    <property type="match status" value="1"/>
</dbReference>
<feature type="domain" description="YdbS-like PH" evidence="2">
    <location>
        <begin position="57"/>
        <end position="131"/>
    </location>
</feature>
<evidence type="ECO:0000256" key="1">
    <source>
        <dbReference type="SAM" id="Phobius"/>
    </source>
</evidence>
<proteinExistence type="predicted"/>
<keyword evidence="1" id="KW-0472">Membrane</keyword>
<sequence>MRWAAALRMGVLVGAAIGLAGAGVLWLGGLRWVALAVAGLVVLVAIWRGTVAGRLRRATAYAESSDELWVRNGLLVRTVAVVPYGRLQSAVVTDGPWLRRYGLANVSITTAGMGGSSEVKGLTRMDAEALMGRLVERAKTLQWTQ</sequence>
<accession>A0A7L4YJR6</accession>
<keyword evidence="1" id="KW-0812">Transmembrane</keyword>
<dbReference type="OrthoDB" id="7364633at2"/>
<evidence type="ECO:0000259" key="2">
    <source>
        <dbReference type="Pfam" id="PF03703"/>
    </source>
</evidence>
<dbReference type="RefSeq" id="WP_159543162.1">
    <property type="nucleotide sequence ID" value="NZ_CP047156.1"/>
</dbReference>
<dbReference type="AlphaFoldDB" id="A0A7L4YJR6"/>
<dbReference type="InterPro" id="IPR005182">
    <property type="entry name" value="YdbS-like_PH"/>
</dbReference>
<dbReference type="Pfam" id="PF03703">
    <property type="entry name" value="bPH_2"/>
    <property type="match status" value="1"/>
</dbReference>
<dbReference type="EMBL" id="CP047156">
    <property type="protein sequence ID" value="QHB99514.1"/>
    <property type="molecule type" value="Genomic_DNA"/>
</dbReference>
<protein>
    <submittedName>
        <fullName evidence="3">PH domain-containing protein</fullName>
    </submittedName>
</protein>
<keyword evidence="1" id="KW-1133">Transmembrane helix</keyword>
<organism evidence="3 4">
    <name type="scientific">Epidermidibacterium keratini</name>
    <dbReference type="NCBI Taxonomy" id="1891644"/>
    <lineage>
        <taxon>Bacteria</taxon>
        <taxon>Bacillati</taxon>
        <taxon>Actinomycetota</taxon>
        <taxon>Actinomycetes</taxon>
        <taxon>Sporichthyales</taxon>
        <taxon>Sporichthyaceae</taxon>
        <taxon>Epidermidibacterium</taxon>
    </lineage>
</organism>
<reference evidence="3 4" key="1">
    <citation type="journal article" date="2018" name="Int. J. Syst. Evol. Microbiol.">
        <title>Epidermidibacterium keratini gen. nov., sp. nov., a member of the family Sporichthyaceae, isolated from keratin epidermis.</title>
        <authorList>
            <person name="Lee D.G."/>
            <person name="Trujillo M.E."/>
            <person name="Kang S."/>
            <person name="Nam J.J."/>
            <person name="Kim Y.J."/>
        </authorList>
    </citation>
    <scope>NUCLEOTIDE SEQUENCE [LARGE SCALE GENOMIC DNA]</scope>
    <source>
        <strain evidence="3 4">EPI-7</strain>
    </source>
</reference>
<gene>
    <name evidence="3" type="ORF">EK0264_03915</name>
</gene>
<evidence type="ECO:0000313" key="4">
    <source>
        <dbReference type="Proteomes" id="UP000463857"/>
    </source>
</evidence>
<dbReference type="Proteomes" id="UP000463857">
    <property type="component" value="Chromosome"/>
</dbReference>
<dbReference type="PANTHER" id="PTHR34473:SF3">
    <property type="entry name" value="TRANSMEMBRANE PROTEIN-RELATED"/>
    <property type="match status" value="1"/>
</dbReference>
<dbReference type="InParanoid" id="A0A7L4YJR6"/>
<evidence type="ECO:0000313" key="3">
    <source>
        <dbReference type="EMBL" id="QHB99514.1"/>
    </source>
</evidence>